<evidence type="ECO:0000256" key="5">
    <source>
        <dbReference type="ARBA" id="ARBA00022989"/>
    </source>
</evidence>
<feature type="domain" description="Glycine transporter" evidence="8">
    <location>
        <begin position="93"/>
        <end position="166"/>
    </location>
</feature>
<protein>
    <submittedName>
        <fullName evidence="9">Uncharacterized membrane protein YeiH</fullName>
    </submittedName>
</protein>
<gene>
    <name evidence="9" type="ORF">SAMN04489746_0875</name>
</gene>
<evidence type="ECO:0000256" key="3">
    <source>
        <dbReference type="ARBA" id="ARBA00022475"/>
    </source>
</evidence>
<keyword evidence="5 7" id="KW-1133">Transmembrane helix</keyword>
<feature type="transmembrane region" description="Helical" evidence="7">
    <location>
        <begin position="31"/>
        <end position="48"/>
    </location>
</feature>
<comment type="similarity">
    <text evidence="2">Belongs to the UPF0126 family.</text>
</comment>
<keyword evidence="3" id="KW-1003">Cell membrane</keyword>
<evidence type="ECO:0000256" key="6">
    <source>
        <dbReference type="ARBA" id="ARBA00023136"/>
    </source>
</evidence>
<keyword evidence="4 7" id="KW-0812">Transmembrane</keyword>
<sequence length="225" mass="24471">MLQIPIWLDLSAVIVGALAGVWAAQERKLDLVGYIGLSFLCGLGGGLVRDMAMQVGSVYMLQSPYAIPFVITTGIVGYFFPQFIKRYPNLLDWLDILSVGLFVVAGTDKAINYNLYPIACMLMGVITGVGGGMMRDVFLGDTPRIFQRSNFYAVAAIGGSVVYYSLAAVSHYNLEISAIASVATTMCLRRLSLHYNMTLPTEVDLAPKVAASAKKIKAKTVRKKR</sequence>
<reference evidence="9 10" key="1">
    <citation type="submission" date="2016-10" db="EMBL/GenBank/DDBJ databases">
        <authorList>
            <person name="Varghese N."/>
            <person name="Submissions S."/>
        </authorList>
    </citation>
    <scope>NUCLEOTIDE SEQUENCE [LARGE SCALE GENOMIC DNA]</scope>
    <source>
        <strain evidence="9 10">DSM 20586</strain>
    </source>
</reference>
<feature type="domain" description="Glycine transporter" evidence="8">
    <location>
        <begin position="7"/>
        <end position="77"/>
    </location>
</feature>
<evidence type="ECO:0000256" key="4">
    <source>
        <dbReference type="ARBA" id="ARBA00022692"/>
    </source>
</evidence>
<dbReference type="Pfam" id="PF03458">
    <property type="entry name" value="Gly_transporter"/>
    <property type="match status" value="2"/>
</dbReference>
<accession>A0AB38A6M6</accession>
<evidence type="ECO:0000256" key="1">
    <source>
        <dbReference type="ARBA" id="ARBA00004651"/>
    </source>
</evidence>
<proteinExistence type="inferred from homology"/>
<dbReference type="GO" id="GO:0005886">
    <property type="term" value="C:plasma membrane"/>
    <property type="evidence" value="ECO:0007669"/>
    <property type="project" value="UniProtKB-SubCell"/>
</dbReference>
<evidence type="ECO:0000259" key="8">
    <source>
        <dbReference type="Pfam" id="PF03458"/>
    </source>
</evidence>
<comment type="caution">
    <text evidence="9">The sequence shown here is derived from an EMBL/GenBank/DDBJ whole genome shotgun (WGS) entry which is preliminary data.</text>
</comment>
<organism evidence="9 10">
    <name type="scientific">Atopobium minutum</name>
    <dbReference type="NCBI Taxonomy" id="1381"/>
    <lineage>
        <taxon>Bacteria</taxon>
        <taxon>Bacillati</taxon>
        <taxon>Actinomycetota</taxon>
        <taxon>Coriobacteriia</taxon>
        <taxon>Coriobacteriales</taxon>
        <taxon>Atopobiaceae</taxon>
        <taxon>Atopobium</taxon>
    </lineage>
</organism>
<dbReference type="PANTHER" id="PTHR30506:SF3">
    <property type="entry name" value="UPF0126 INNER MEMBRANE PROTEIN YADS-RELATED"/>
    <property type="match status" value="1"/>
</dbReference>
<dbReference type="RefSeq" id="WP_002562960.1">
    <property type="nucleotide sequence ID" value="NZ_CALJSN010000007.1"/>
</dbReference>
<dbReference type="AlphaFoldDB" id="A0AB38A6M6"/>
<feature type="transmembrane region" description="Helical" evidence="7">
    <location>
        <begin position="6"/>
        <end position="24"/>
    </location>
</feature>
<evidence type="ECO:0000256" key="7">
    <source>
        <dbReference type="SAM" id="Phobius"/>
    </source>
</evidence>
<evidence type="ECO:0000256" key="2">
    <source>
        <dbReference type="ARBA" id="ARBA00008193"/>
    </source>
</evidence>
<feature type="transmembrane region" description="Helical" evidence="7">
    <location>
        <begin position="113"/>
        <end position="138"/>
    </location>
</feature>
<evidence type="ECO:0000313" key="9">
    <source>
        <dbReference type="EMBL" id="SEB68581.1"/>
    </source>
</evidence>
<dbReference type="Proteomes" id="UP000183687">
    <property type="component" value="Unassembled WGS sequence"/>
</dbReference>
<feature type="transmembrane region" description="Helical" evidence="7">
    <location>
        <begin position="60"/>
        <end position="80"/>
    </location>
</feature>
<comment type="subcellular location">
    <subcellularLocation>
        <location evidence="1">Cell membrane</location>
        <topology evidence="1">Multi-pass membrane protein</topology>
    </subcellularLocation>
</comment>
<evidence type="ECO:0000313" key="10">
    <source>
        <dbReference type="Proteomes" id="UP000183687"/>
    </source>
</evidence>
<name>A0AB38A6M6_9ACTN</name>
<feature type="transmembrane region" description="Helical" evidence="7">
    <location>
        <begin position="150"/>
        <end position="166"/>
    </location>
</feature>
<dbReference type="PANTHER" id="PTHR30506">
    <property type="entry name" value="INNER MEMBRANE PROTEIN"/>
    <property type="match status" value="1"/>
</dbReference>
<keyword evidence="6 7" id="KW-0472">Membrane</keyword>
<dbReference type="InterPro" id="IPR005115">
    <property type="entry name" value="Gly_transporter"/>
</dbReference>
<dbReference type="EMBL" id="FNSH01000001">
    <property type="protein sequence ID" value="SEB68581.1"/>
    <property type="molecule type" value="Genomic_DNA"/>
</dbReference>